<evidence type="ECO:0000256" key="1">
    <source>
        <dbReference type="SAM" id="MobiDB-lite"/>
    </source>
</evidence>
<accession>A0AAV7PV16</accession>
<protein>
    <submittedName>
        <fullName evidence="2">Uncharacterized protein</fullName>
    </submittedName>
</protein>
<organism evidence="2 3">
    <name type="scientific">Pleurodeles waltl</name>
    <name type="common">Iberian ribbed newt</name>
    <dbReference type="NCBI Taxonomy" id="8319"/>
    <lineage>
        <taxon>Eukaryota</taxon>
        <taxon>Metazoa</taxon>
        <taxon>Chordata</taxon>
        <taxon>Craniata</taxon>
        <taxon>Vertebrata</taxon>
        <taxon>Euteleostomi</taxon>
        <taxon>Amphibia</taxon>
        <taxon>Batrachia</taxon>
        <taxon>Caudata</taxon>
        <taxon>Salamandroidea</taxon>
        <taxon>Salamandridae</taxon>
        <taxon>Pleurodelinae</taxon>
        <taxon>Pleurodeles</taxon>
    </lineage>
</organism>
<proteinExistence type="predicted"/>
<dbReference type="EMBL" id="JANPWB010000011">
    <property type="protein sequence ID" value="KAJ1131789.1"/>
    <property type="molecule type" value="Genomic_DNA"/>
</dbReference>
<sequence>MSAAQLVKGKANRGEEGGRARGARRHAGASQATRRPEEPAGSLAYVSCCLLCDLRNGFNDGLACVLAVRAKPNPAELRFSSPYEFGVLPSSRIQG</sequence>
<evidence type="ECO:0000313" key="3">
    <source>
        <dbReference type="Proteomes" id="UP001066276"/>
    </source>
</evidence>
<name>A0AAV7PV16_PLEWA</name>
<gene>
    <name evidence="2" type="ORF">NDU88_010122</name>
</gene>
<evidence type="ECO:0000313" key="2">
    <source>
        <dbReference type="EMBL" id="KAJ1131789.1"/>
    </source>
</evidence>
<dbReference type="AlphaFoldDB" id="A0AAV7PV16"/>
<dbReference type="Proteomes" id="UP001066276">
    <property type="component" value="Chromosome 7"/>
</dbReference>
<keyword evidence="3" id="KW-1185">Reference proteome</keyword>
<reference evidence="2" key="1">
    <citation type="journal article" date="2022" name="bioRxiv">
        <title>Sequencing and chromosome-scale assembly of the giantPleurodeles waltlgenome.</title>
        <authorList>
            <person name="Brown T."/>
            <person name="Elewa A."/>
            <person name="Iarovenko S."/>
            <person name="Subramanian E."/>
            <person name="Araus A.J."/>
            <person name="Petzold A."/>
            <person name="Susuki M."/>
            <person name="Suzuki K.-i.T."/>
            <person name="Hayashi T."/>
            <person name="Toyoda A."/>
            <person name="Oliveira C."/>
            <person name="Osipova E."/>
            <person name="Leigh N.D."/>
            <person name="Simon A."/>
            <person name="Yun M.H."/>
        </authorList>
    </citation>
    <scope>NUCLEOTIDE SEQUENCE</scope>
    <source>
        <strain evidence="2">20211129_DDA</strain>
        <tissue evidence="2">Liver</tissue>
    </source>
</reference>
<comment type="caution">
    <text evidence="2">The sequence shown here is derived from an EMBL/GenBank/DDBJ whole genome shotgun (WGS) entry which is preliminary data.</text>
</comment>
<feature type="region of interest" description="Disordered" evidence="1">
    <location>
        <begin position="1"/>
        <end position="40"/>
    </location>
</feature>